<dbReference type="Pfam" id="PF09816">
    <property type="entry name" value="EAF"/>
    <property type="match status" value="1"/>
</dbReference>
<name>A0A0D1YDS5_9EURO</name>
<evidence type="ECO:0000313" key="4">
    <source>
        <dbReference type="Proteomes" id="UP000053328"/>
    </source>
</evidence>
<feature type="region of interest" description="Disordered" evidence="1">
    <location>
        <begin position="1"/>
        <end position="20"/>
    </location>
</feature>
<feature type="compositionally biased region" description="Polar residues" evidence="1">
    <location>
        <begin position="88"/>
        <end position="97"/>
    </location>
</feature>
<accession>A0A0D1YDS5</accession>
<gene>
    <name evidence="3" type="ORF">PV08_08393</name>
</gene>
<organism evidence="3 4">
    <name type="scientific">Exophiala spinifera</name>
    <dbReference type="NCBI Taxonomy" id="91928"/>
    <lineage>
        <taxon>Eukaryota</taxon>
        <taxon>Fungi</taxon>
        <taxon>Dikarya</taxon>
        <taxon>Ascomycota</taxon>
        <taxon>Pezizomycotina</taxon>
        <taxon>Eurotiomycetes</taxon>
        <taxon>Chaetothyriomycetidae</taxon>
        <taxon>Chaetothyriales</taxon>
        <taxon>Herpotrichiellaceae</taxon>
        <taxon>Exophiala</taxon>
    </lineage>
</organism>
<feature type="region of interest" description="Disordered" evidence="1">
    <location>
        <begin position="124"/>
        <end position="553"/>
    </location>
</feature>
<dbReference type="AlphaFoldDB" id="A0A0D1YDS5"/>
<feature type="compositionally biased region" description="Low complexity" evidence="1">
    <location>
        <begin position="302"/>
        <end position="321"/>
    </location>
</feature>
<feature type="compositionally biased region" description="Polar residues" evidence="1">
    <location>
        <begin position="191"/>
        <end position="201"/>
    </location>
</feature>
<feature type="compositionally biased region" description="Polar residues" evidence="1">
    <location>
        <begin position="386"/>
        <end position="399"/>
    </location>
</feature>
<feature type="compositionally biased region" description="Low complexity" evidence="1">
    <location>
        <begin position="479"/>
        <end position="496"/>
    </location>
</feature>
<feature type="region of interest" description="Disordered" evidence="1">
    <location>
        <begin position="72"/>
        <end position="97"/>
    </location>
</feature>
<dbReference type="HOGENOM" id="CLU_041443_0_0_1"/>
<feature type="domain" description="Transcription elongation factor Eaf N-terminal" evidence="2">
    <location>
        <begin position="22"/>
        <end position="128"/>
    </location>
</feature>
<dbReference type="VEuPathDB" id="FungiDB:PV08_08393"/>
<sequence>MASPAMHPIRPGVVDPRRPGEYPIVLGDSLKKDGNSNSFINIRYNWQPKAGFQSRDSTLTESGDKYSLVVQGEDSDDGEYRYKGTLQPHKSGTNKEPSTSLALVFDKSKSAFVLESLSASLDMNLKSGPGQPAKDARELPQLSSDRQPSKHSSQANGDNSAPPSPNDEGPDPSNPYDFRNFLAEARENIDKSSQQQGNWTPNPGGMTPLSGVSTPVPGSSRFKPTTPQFRPTTKAPHKANRSPERPRARASSGASKTVSKRDATAASATKASTQQPLSKARITDSDEDSDDDDNTTIAVSRSKNPAPTSTTKTAKSSAQPARKAHQQHSRNISAATDASPHIIINDNDGDLEIDMGSPPPEDHRARRARVDPEMFRSHTGTPIGGVSSNAAKPPSSSTRGLPRSNDKDSAHGRAGTAAGARDRDGDMRMKDIEADSDEDGDVEEFELGSPQEKQSSVPIGGDVSKLGDDERRQRRQQHDSQQSPQHATATAAAAAAAPPPPQAAPEDEDDEGFLEAALEAAFGEEDDEQAGHGVGLGIGMGVQDDESEVSEEE</sequence>
<feature type="compositionally biased region" description="Polar residues" evidence="1">
    <location>
        <begin position="141"/>
        <end position="161"/>
    </location>
</feature>
<feature type="compositionally biased region" description="Basic and acidic residues" evidence="1">
    <location>
        <begin position="465"/>
        <end position="478"/>
    </location>
</feature>
<feature type="compositionally biased region" description="Polar residues" evidence="1">
    <location>
        <begin position="210"/>
        <end position="231"/>
    </location>
</feature>
<proteinExistence type="predicted"/>
<dbReference type="STRING" id="91928.A0A0D1YDS5"/>
<dbReference type="GeneID" id="27335476"/>
<protein>
    <recommendedName>
        <fullName evidence="2">Transcription elongation factor Eaf N-terminal domain-containing protein</fullName>
    </recommendedName>
</protein>
<evidence type="ECO:0000313" key="3">
    <source>
        <dbReference type="EMBL" id="KIW13206.1"/>
    </source>
</evidence>
<dbReference type="RefSeq" id="XP_016233422.1">
    <property type="nucleotide sequence ID" value="XM_016382719.1"/>
</dbReference>
<dbReference type="EMBL" id="KN847497">
    <property type="protein sequence ID" value="KIW13206.1"/>
    <property type="molecule type" value="Genomic_DNA"/>
</dbReference>
<evidence type="ECO:0000259" key="2">
    <source>
        <dbReference type="Pfam" id="PF09816"/>
    </source>
</evidence>
<dbReference type="OrthoDB" id="125903at2759"/>
<feature type="compositionally biased region" description="Acidic residues" evidence="1">
    <location>
        <begin position="543"/>
        <end position="553"/>
    </location>
</feature>
<feature type="compositionally biased region" description="Acidic residues" evidence="1">
    <location>
        <begin position="285"/>
        <end position="294"/>
    </location>
</feature>
<evidence type="ECO:0000256" key="1">
    <source>
        <dbReference type="SAM" id="MobiDB-lite"/>
    </source>
</evidence>
<feature type="compositionally biased region" description="Low complexity" evidence="1">
    <location>
        <begin position="264"/>
        <end position="273"/>
    </location>
</feature>
<feature type="compositionally biased region" description="Basic and acidic residues" evidence="1">
    <location>
        <begin position="420"/>
        <end position="433"/>
    </location>
</feature>
<dbReference type="Proteomes" id="UP000053328">
    <property type="component" value="Unassembled WGS sequence"/>
</dbReference>
<feature type="compositionally biased region" description="Acidic residues" evidence="1">
    <location>
        <begin position="434"/>
        <end position="446"/>
    </location>
</feature>
<feature type="compositionally biased region" description="Basic and acidic residues" evidence="1">
    <location>
        <begin position="360"/>
        <end position="376"/>
    </location>
</feature>
<dbReference type="InterPro" id="IPR019194">
    <property type="entry name" value="Tscrpt_elong_fac_Eaf_N"/>
</dbReference>
<reference evidence="3 4" key="1">
    <citation type="submission" date="2015-01" db="EMBL/GenBank/DDBJ databases">
        <title>The Genome Sequence of Exophiala spinifera CBS89968.</title>
        <authorList>
            <consortium name="The Broad Institute Genomics Platform"/>
            <person name="Cuomo C."/>
            <person name="de Hoog S."/>
            <person name="Gorbushina A."/>
            <person name="Stielow B."/>
            <person name="Teixiera M."/>
            <person name="Abouelleil A."/>
            <person name="Chapman S.B."/>
            <person name="Priest M."/>
            <person name="Young S.K."/>
            <person name="Wortman J."/>
            <person name="Nusbaum C."/>
            <person name="Birren B."/>
        </authorList>
    </citation>
    <scope>NUCLEOTIDE SEQUENCE [LARGE SCALE GENOMIC DNA]</scope>
    <source>
        <strain evidence="3 4">CBS 89968</strain>
    </source>
</reference>
<keyword evidence="4" id="KW-1185">Reference proteome</keyword>